<feature type="domain" description="RNA polymerase sigma-70 region 4" evidence="2">
    <location>
        <begin position="21"/>
        <end position="73"/>
    </location>
</feature>
<organism evidence="3 4">
    <name type="scientific">Candidatus Raymondbacteria bacterium RIFOXYD12_FULL_49_13</name>
    <dbReference type="NCBI Taxonomy" id="1817890"/>
    <lineage>
        <taxon>Bacteria</taxon>
        <taxon>Raymondiibacteriota</taxon>
    </lineage>
</organism>
<keyword evidence="1" id="KW-0175">Coiled coil</keyword>
<name>A0A1F7F6Y3_UNCRA</name>
<protein>
    <recommendedName>
        <fullName evidence="2">RNA polymerase sigma-70 region 4 domain-containing protein</fullName>
    </recommendedName>
</protein>
<dbReference type="GO" id="GO:0003700">
    <property type="term" value="F:DNA-binding transcription factor activity"/>
    <property type="evidence" value="ECO:0007669"/>
    <property type="project" value="InterPro"/>
</dbReference>
<feature type="coiled-coil region" evidence="1">
    <location>
        <begin position="39"/>
        <end position="66"/>
    </location>
</feature>
<sequence length="84" mass="9774">MYYKKPAVKNEEKHVNIEEMIGTLTSPEKLVISSYFGLNEKEALTLEQVEKKLNISEERVRQLKNNALDKMKHAFQTVQIAYCT</sequence>
<evidence type="ECO:0000313" key="4">
    <source>
        <dbReference type="Proteomes" id="UP000179243"/>
    </source>
</evidence>
<proteinExistence type="predicted"/>
<dbReference type="PRINTS" id="PR00046">
    <property type="entry name" value="SIGMA70FCT"/>
</dbReference>
<dbReference type="Proteomes" id="UP000179243">
    <property type="component" value="Unassembled WGS sequence"/>
</dbReference>
<dbReference type="PANTHER" id="PTHR30603:SF47">
    <property type="entry name" value="RNA POLYMERASE SIGMA FACTOR SIGD, CHLOROPLASTIC"/>
    <property type="match status" value="1"/>
</dbReference>
<dbReference type="InterPro" id="IPR013324">
    <property type="entry name" value="RNA_pol_sigma_r3/r4-like"/>
</dbReference>
<dbReference type="InterPro" id="IPR007630">
    <property type="entry name" value="RNA_pol_sigma70_r4"/>
</dbReference>
<evidence type="ECO:0000313" key="3">
    <source>
        <dbReference type="EMBL" id="OGK02266.1"/>
    </source>
</evidence>
<dbReference type="AlphaFoldDB" id="A0A1F7F6Y3"/>
<dbReference type="InterPro" id="IPR000943">
    <property type="entry name" value="RNA_pol_sigma70"/>
</dbReference>
<evidence type="ECO:0000259" key="2">
    <source>
        <dbReference type="Pfam" id="PF04545"/>
    </source>
</evidence>
<dbReference type="SUPFAM" id="SSF88659">
    <property type="entry name" value="Sigma3 and sigma4 domains of RNA polymerase sigma factors"/>
    <property type="match status" value="1"/>
</dbReference>
<dbReference type="InterPro" id="IPR050239">
    <property type="entry name" value="Sigma-70_RNA_pol_init_factors"/>
</dbReference>
<dbReference type="Gene3D" id="1.10.10.10">
    <property type="entry name" value="Winged helix-like DNA-binding domain superfamily/Winged helix DNA-binding domain"/>
    <property type="match status" value="1"/>
</dbReference>
<dbReference type="InterPro" id="IPR036388">
    <property type="entry name" value="WH-like_DNA-bd_sf"/>
</dbReference>
<accession>A0A1F7F6Y3</accession>
<reference evidence="3 4" key="1">
    <citation type="journal article" date="2016" name="Nat. Commun.">
        <title>Thousands of microbial genomes shed light on interconnected biogeochemical processes in an aquifer system.</title>
        <authorList>
            <person name="Anantharaman K."/>
            <person name="Brown C.T."/>
            <person name="Hug L.A."/>
            <person name="Sharon I."/>
            <person name="Castelle C.J."/>
            <person name="Probst A.J."/>
            <person name="Thomas B.C."/>
            <person name="Singh A."/>
            <person name="Wilkins M.J."/>
            <person name="Karaoz U."/>
            <person name="Brodie E.L."/>
            <person name="Williams K.H."/>
            <person name="Hubbard S.S."/>
            <person name="Banfield J.F."/>
        </authorList>
    </citation>
    <scope>NUCLEOTIDE SEQUENCE [LARGE SCALE GENOMIC DNA]</scope>
</reference>
<comment type="caution">
    <text evidence="3">The sequence shown here is derived from an EMBL/GenBank/DDBJ whole genome shotgun (WGS) entry which is preliminary data.</text>
</comment>
<gene>
    <name evidence="3" type="ORF">A2519_16440</name>
</gene>
<evidence type="ECO:0000256" key="1">
    <source>
        <dbReference type="SAM" id="Coils"/>
    </source>
</evidence>
<dbReference type="Pfam" id="PF04545">
    <property type="entry name" value="Sigma70_r4"/>
    <property type="match status" value="1"/>
</dbReference>
<dbReference type="PANTHER" id="PTHR30603">
    <property type="entry name" value="RNA POLYMERASE SIGMA FACTOR RPO"/>
    <property type="match status" value="1"/>
</dbReference>
<dbReference type="EMBL" id="MFYX01000110">
    <property type="protein sequence ID" value="OGK02266.1"/>
    <property type="molecule type" value="Genomic_DNA"/>
</dbReference>
<dbReference type="GO" id="GO:0006352">
    <property type="term" value="P:DNA-templated transcription initiation"/>
    <property type="evidence" value="ECO:0007669"/>
    <property type="project" value="InterPro"/>
</dbReference>